<feature type="transmembrane region" description="Helical" evidence="1">
    <location>
        <begin position="16"/>
        <end position="39"/>
    </location>
</feature>
<feature type="transmembrane region" description="Helical" evidence="1">
    <location>
        <begin position="93"/>
        <end position="109"/>
    </location>
</feature>
<organism evidence="2 3">
    <name type="scientific">Halobacillus andaensis</name>
    <dbReference type="NCBI Taxonomy" id="1176239"/>
    <lineage>
        <taxon>Bacteria</taxon>
        <taxon>Bacillati</taxon>
        <taxon>Bacillota</taxon>
        <taxon>Bacilli</taxon>
        <taxon>Bacillales</taxon>
        <taxon>Bacillaceae</taxon>
        <taxon>Halobacillus</taxon>
    </lineage>
</organism>
<dbReference type="EMBL" id="BMEL01000001">
    <property type="protein sequence ID" value="GGF16009.1"/>
    <property type="molecule type" value="Genomic_DNA"/>
</dbReference>
<comment type="caution">
    <text evidence="2">The sequence shown here is derived from an EMBL/GenBank/DDBJ whole genome shotgun (WGS) entry which is preliminary data.</text>
</comment>
<evidence type="ECO:0000313" key="2">
    <source>
        <dbReference type="EMBL" id="GGF16009.1"/>
    </source>
</evidence>
<gene>
    <name evidence="2" type="primary">trpP</name>
    <name evidence="2" type="ORF">GCM10010954_13280</name>
</gene>
<feature type="transmembrane region" description="Helical" evidence="1">
    <location>
        <begin position="116"/>
        <end position="138"/>
    </location>
</feature>
<keyword evidence="1" id="KW-0812">Transmembrane</keyword>
<accession>A0A917EWM7</accession>
<dbReference type="AlphaFoldDB" id="A0A917EWM7"/>
<evidence type="ECO:0000313" key="3">
    <source>
        <dbReference type="Proteomes" id="UP000660110"/>
    </source>
</evidence>
<reference evidence="2" key="2">
    <citation type="submission" date="2020-09" db="EMBL/GenBank/DDBJ databases">
        <authorList>
            <person name="Sun Q."/>
            <person name="Zhou Y."/>
        </authorList>
    </citation>
    <scope>NUCLEOTIDE SEQUENCE</scope>
    <source>
        <strain evidence="2">CGMCC 1.12153</strain>
    </source>
</reference>
<dbReference type="Proteomes" id="UP000660110">
    <property type="component" value="Unassembled WGS sequence"/>
</dbReference>
<evidence type="ECO:0000256" key="1">
    <source>
        <dbReference type="SAM" id="Phobius"/>
    </source>
</evidence>
<feature type="transmembrane region" description="Helical" evidence="1">
    <location>
        <begin position="144"/>
        <end position="167"/>
    </location>
</feature>
<feature type="transmembrane region" description="Helical" evidence="1">
    <location>
        <begin position="51"/>
        <end position="73"/>
    </location>
</feature>
<reference evidence="2" key="1">
    <citation type="journal article" date="2014" name="Int. J. Syst. Evol. Microbiol.">
        <title>Complete genome sequence of Corynebacterium casei LMG S-19264T (=DSM 44701T), isolated from a smear-ripened cheese.</title>
        <authorList>
            <consortium name="US DOE Joint Genome Institute (JGI-PGF)"/>
            <person name="Walter F."/>
            <person name="Albersmeier A."/>
            <person name="Kalinowski J."/>
            <person name="Ruckert C."/>
        </authorList>
    </citation>
    <scope>NUCLEOTIDE SEQUENCE</scope>
    <source>
        <strain evidence="2">CGMCC 1.12153</strain>
    </source>
</reference>
<keyword evidence="1" id="KW-0472">Membrane</keyword>
<keyword evidence="1" id="KW-1133">Transmembrane helix</keyword>
<dbReference type="Gene3D" id="1.10.1760.20">
    <property type="match status" value="1"/>
</dbReference>
<name>A0A917EWM7_HALAA</name>
<sequence length="185" mass="19933">MSLEEKRREKQMNTRVLVMLSLLVGMGAVLHAVLPPFFLGMRPDMMLAMMFLGIILFPKLPYVVVLSAATGMISALTTTVPGGQLANLIDKPITAFIFFALFLSLRNVLKHAAAPVLTAVGTLISGTIFLSCVLFVIGMMEASFGAMFVTIVLPTAIINTVAMVIIYPVAQTILKRTTPAQSMSV</sequence>
<dbReference type="Pfam" id="PF17099">
    <property type="entry name" value="TrpP"/>
    <property type="match status" value="1"/>
</dbReference>
<proteinExistence type="predicted"/>
<keyword evidence="3" id="KW-1185">Reference proteome</keyword>
<dbReference type="InterPro" id="IPR031360">
    <property type="entry name" value="TrpP"/>
</dbReference>
<protein>
    <submittedName>
        <fullName evidence="2">Tryptophan transport protein</fullName>
    </submittedName>
</protein>